<keyword evidence="2" id="KW-1185">Reference proteome</keyword>
<dbReference type="EMBL" id="MT939241">
    <property type="protein sequence ID" value="QOC57556.1"/>
    <property type="molecule type" value="Genomic_DNA"/>
</dbReference>
<gene>
    <name evidence="1" type="ORF">phi9183_ORF063</name>
</gene>
<proteinExistence type="predicted"/>
<name>A0A7L7SMJ1_9CAUD</name>
<dbReference type="GO" id="GO:0006310">
    <property type="term" value="P:DNA recombination"/>
    <property type="evidence" value="ECO:0007669"/>
    <property type="project" value="InterPro"/>
</dbReference>
<sequence>MKQMKIVLPIPPSVNGYLYPKMIRMGGRMIGRLAETVESKEYKAHIIPIIKKRIKEENWKQPEPGTFVDVKIDYFFPRKRMDPSNYLKVPYDAFTAAGVWGDDDMAKPQTGLVIIDKFDPRIEITVSVSDQKGIFNNKKDRDRFITKYMNMIPKRSFDALLRKLDEGRVTEKVYLTDKNKVEVRDEFLKGIKNK</sequence>
<dbReference type="GO" id="GO:0006281">
    <property type="term" value="P:DNA repair"/>
    <property type="evidence" value="ECO:0007669"/>
    <property type="project" value="InterPro"/>
</dbReference>
<accession>A0A7L7SMJ1</accession>
<dbReference type="InterPro" id="IPR008822">
    <property type="entry name" value="Endonuclease_RusA-like"/>
</dbReference>
<evidence type="ECO:0000313" key="1">
    <source>
        <dbReference type="EMBL" id="QOC57556.1"/>
    </source>
</evidence>
<dbReference type="SUPFAM" id="SSF103084">
    <property type="entry name" value="Holliday junction resolvase RusA"/>
    <property type="match status" value="1"/>
</dbReference>
<dbReference type="GO" id="GO:0000287">
    <property type="term" value="F:magnesium ion binding"/>
    <property type="evidence" value="ECO:0007669"/>
    <property type="project" value="InterPro"/>
</dbReference>
<dbReference type="Pfam" id="PF05866">
    <property type="entry name" value="RusA"/>
    <property type="match status" value="1"/>
</dbReference>
<dbReference type="Gene3D" id="3.30.1330.70">
    <property type="entry name" value="Holliday junction resolvase RusA"/>
    <property type="match status" value="1"/>
</dbReference>
<reference evidence="1 2" key="1">
    <citation type="submission" date="2020-08" db="EMBL/GenBank/DDBJ databases">
        <authorList>
            <person name="Canfield G.S."/>
            <person name="Duerkop B.A."/>
        </authorList>
    </citation>
    <scope>NUCLEOTIDE SEQUENCE [LARGE SCALE GENOMIC DNA]</scope>
</reference>
<organism evidence="1 2">
    <name type="scientific">Enterococcus phage 9183</name>
    <dbReference type="NCBI Taxonomy" id="2763102"/>
    <lineage>
        <taxon>Viruses</taxon>
        <taxon>Duplodnaviria</taxon>
        <taxon>Heunggongvirae</taxon>
        <taxon>Uroviricota</taxon>
        <taxon>Caudoviricetes</taxon>
        <taxon>Andrewesvirinae</taxon>
        <taxon>Denvervirus</taxon>
        <taxon>Denvervirus dv9183</taxon>
    </lineage>
</organism>
<dbReference type="Proteomes" id="UP000516647">
    <property type="component" value="Segment"/>
</dbReference>
<protein>
    <submittedName>
        <fullName evidence="1">RusA family crossover junction endodeoxyribonuclease</fullName>
    </submittedName>
</protein>
<evidence type="ECO:0000313" key="2">
    <source>
        <dbReference type="Proteomes" id="UP000516647"/>
    </source>
</evidence>
<dbReference type="InterPro" id="IPR036614">
    <property type="entry name" value="RusA-like_sf"/>
</dbReference>